<name>A0ABP3SHK7_9ACTN</name>
<protein>
    <submittedName>
        <fullName evidence="1">Uncharacterized protein</fullName>
    </submittedName>
</protein>
<organism evidence="1 2">
    <name type="scientific">Sporichthya brevicatena</name>
    <dbReference type="NCBI Taxonomy" id="171442"/>
    <lineage>
        <taxon>Bacteria</taxon>
        <taxon>Bacillati</taxon>
        <taxon>Actinomycetota</taxon>
        <taxon>Actinomycetes</taxon>
        <taxon>Sporichthyales</taxon>
        <taxon>Sporichthyaceae</taxon>
        <taxon>Sporichthya</taxon>
    </lineage>
</organism>
<gene>
    <name evidence="1" type="ORF">GCM10009547_44660</name>
</gene>
<dbReference type="EMBL" id="BAAAHE010000049">
    <property type="protein sequence ID" value="GAA0635576.1"/>
    <property type="molecule type" value="Genomic_DNA"/>
</dbReference>
<keyword evidence="2" id="KW-1185">Reference proteome</keyword>
<reference evidence="2" key="1">
    <citation type="journal article" date="2019" name="Int. J. Syst. Evol. Microbiol.">
        <title>The Global Catalogue of Microorganisms (GCM) 10K type strain sequencing project: providing services to taxonomists for standard genome sequencing and annotation.</title>
        <authorList>
            <consortium name="The Broad Institute Genomics Platform"/>
            <consortium name="The Broad Institute Genome Sequencing Center for Infectious Disease"/>
            <person name="Wu L."/>
            <person name="Ma J."/>
        </authorList>
    </citation>
    <scope>NUCLEOTIDE SEQUENCE [LARGE SCALE GENOMIC DNA]</scope>
    <source>
        <strain evidence="2">JCM 10671</strain>
    </source>
</reference>
<comment type="caution">
    <text evidence="1">The sequence shown here is derived from an EMBL/GenBank/DDBJ whole genome shotgun (WGS) entry which is preliminary data.</text>
</comment>
<evidence type="ECO:0000313" key="2">
    <source>
        <dbReference type="Proteomes" id="UP001500957"/>
    </source>
</evidence>
<accession>A0ABP3SHK7</accession>
<proteinExistence type="predicted"/>
<sequence length="203" mass="21040">MVGVVIFTLIGGLLTTLVVDMLRSSAGTSSRLTGVNSVRVALDAMTKSLRTAVRPEQINAACASNCDSAFRTAGSNSVTFYANYGEAGKAQLTTYRVEADPDHAGTARLVEETFAAAAPGGSPSTTCGVGCTKRVLARGLTWPLGPTDPVFDFADEQCADFDAVVPLTRISCVLIDVPIAGSKLDKGTSATATVFLPNSVMGR</sequence>
<dbReference type="Proteomes" id="UP001500957">
    <property type="component" value="Unassembled WGS sequence"/>
</dbReference>
<evidence type="ECO:0000313" key="1">
    <source>
        <dbReference type="EMBL" id="GAA0635576.1"/>
    </source>
</evidence>